<gene>
    <name evidence="3" type="primary">LOC100576687</name>
</gene>
<organism evidence="1">
    <name type="scientific">Apis mellifera</name>
    <name type="common">Honeybee</name>
    <dbReference type="NCBI Taxonomy" id="7460"/>
    <lineage>
        <taxon>Eukaryota</taxon>
        <taxon>Metazoa</taxon>
        <taxon>Ecdysozoa</taxon>
        <taxon>Arthropoda</taxon>
        <taxon>Hexapoda</taxon>
        <taxon>Insecta</taxon>
        <taxon>Pterygota</taxon>
        <taxon>Neoptera</taxon>
        <taxon>Endopterygota</taxon>
        <taxon>Hymenoptera</taxon>
        <taxon>Apocrita</taxon>
        <taxon>Aculeata</taxon>
        <taxon>Apoidea</taxon>
        <taxon>Anthophila</taxon>
        <taxon>Apidae</taxon>
        <taxon>Apis</taxon>
    </lineage>
</organism>
<evidence type="ECO:0000313" key="1">
    <source>
        <dbReference type="EnsemblMetazoa" id="XP_026297507"/>
    </source>
</evidence>
<dbReference type="Proteomes" id="UP000005203">
    <property type="component" value="Linkage group LG7"/>
</dbReference>
<protein>
    <submittedName>
        <fullName evidence="3">Uncharacterized protein LOC100576687</fullName>
    </submittedName>
</protein>
<dbReference type="AlphaFoldDB" id="A0A7M7MKX0"/>
<dbReference type="RefSeq" id="XP_026297507.1">
    <property type="nucleotide sequence ID" value="XM_026441722.1"/>
</dbReference>
<proteinExistence type="predicted"/>
<reference evidence="3" key="2">
    <citation type="submission" date="2025-04" db="UniProtKB">
        <authorList>
            <consortium name="RefSeq"/>
        </authorList>
    </citation>
    <scope>IDENTIFICATION</scope>
    <source>
        <strain evidence="3">DH4</strain>
        <tissue evidence="3">Whole body</tissue>
    </source>
</reference>
<reference evidence="1" key="1">
    <citation type="submission" date="2021-01" db="UniProtKB">
        <authorList>
            <consortium name="EnsemblMetazoa"/>
        </authorList>
    </citation>
    <scope>IDENTIFICATION</scope>
    <source>
        <strain evidence="1">DH4</strain>
    </source>
</reference>
<dbReference type="KEGG" id="ame:100576687"/>
<dbReference type="EnsemblMetazoa" id="XM_026441722">
    <property type="protein sequence ID" value="XP_026297507"/>
    <property type="gene ID" value="LOC100576687"/>
</dbReference>
<keyword evidence="2" id="KW-1185">Reference proteome</keyword>
<evidence type="ECO:0000313" key="3">
    <source>
        <dbReference type="RefSeq" id="XP_026297507.1"/>
    </source>
</evidence>
<accession>A0A7M7MKX0</accession>
<accession>A0A8B8H0K0</accession>
<name>A0A7M7MKX0_APIME</name>
<evidence type="ECO:0000313" key="2">
    <source>
        <dbReference type="Proteomes" id="UP000005203"/>
    </source>
</evidence>
<dbReference type="GeneID" id="100576687"/>
<sequence>MYPATVKIHFTAFRQNSYRALSDRAYRANYSPHGSSTAWRERLMRESMHSTLMFYSYLSPGLPLFTSIIHHEMDVETVIFATKACSAPRFHSPREKTLLQALYLSTRRILSTLESKRTLDILKNWRMMPVVSKETRGD</sequence>